<organism evidence="2 3">
    <name type="scientific">Candidatus Iainarchaeum sp</name>
    <dbReference type="NCBI Taxonomy" id="3101447"/>
    <lineage>
        <taxon>Archaea</taxon>
        <taxon>Candidatus Iainarchaeota</taxon>
        <taxon>Candidatus Iainarchaeia</taxon>
        <taxon>Candidatus Iainarchaeales</taxon>
        <taxon>Candidatus Iainarchaeaceae</taxon>
        <taxon>Candidatus Iainarchaeum</taxon>
    </lineage>
</organism>
<dbReference type="InterPro" id="IPR036390">
    <property type="entry name" value="WH_DNA-bd_sf"/>
</dbReference>
<reference evidence="2" key="2">
    <citation type="submission" date="2021-05" db="EMBL/GenBank/DDBJ databases">
        <title>Protein family content uncovers lineage relationships and bacterial pathway maintenance mechanisms in DPANN archaea.</title>
        <authorList>
            <person name="Castelle C.J."/>
            <person name="Meheust R."/>
            <person name="Jaffe A.L."/>
            <person name="Seitz K."/>
            <person name="Gong X."/>
            <person name="Baker B.J."/>
            <person name="Banfield J.F."/>
        </authorList>
    </citation>
    <scope>NUCLEOTIDE SEQUENCE</scope>
    <source>
        <strain evidence="2">RIFCSPLOWO2_01_FULL_43_13</strain>
    </source>
</reference>
<dbReference type="PANTHER" id="PTHR34293:SF1">
    <property type="entry name" value="HTH-TYPE TRANSCRIPTIONAL REGULATOR TRMBL2"/>
    <property type="match status" value="1"/>
</dbReference>
<name>A0A8T4L487_9ARCH</name>
<dbReference type="InterPro" id="IPR002831">
    <property type="entry name" value="Tscrpt_reg_TrmB_N"/>
</dbReference>
<proteinExistence type="predicted"/>
<feature type="domain" description="Transcription regulator TrmB N-terminal" evidence="1">
    <location>
        <begin position="6"/>
        <end position="74"/>
    </location>
</feature>
<sequence>MEKGVLTELGFSEGEAEIYLALLKNGPSTVMQLAKKTGRHRTHIYDTLEKLLEKACVSFIAEGKMRKFQAANPENLLLFLKEKEEKTLALLPELKKAYEEQKSDFEINVFKGKNGLKSIYEDVLREKKTRYIISKGGAFKEFMPEYYEKWVSKVKKLRMKSKIITRQGYAEKQRKGLEQRHFSEKFITPHSTMIYGDKVALLLWSVPLGILIKNKKISQDYKKYFDFLWGIAKT</sequence>
<gene>
    <name evidence="2" type="ORF">J4478_00360</name>
</gene>
<dbReference type="Proteomes" id="UP000680185">
    <property type="component" value="Unassembled WGS sequence"/>
</dbReference>
<accession>A0A8T4L487</accession>
<evidence type="ECO:0000259" key="1">
    <source>
        <dbReference type="Pfam" id="PF01978"/>
    </source>
</evidence>
<dbReference type="Gene3D" id="1.10.10.10">
    <property type="entry name" value="Winged helix-like DNA-binding domain superfamily/Winged helix DNA-binding domain"/>
    <property type="match status" value="1"/>
</dbReference>
<evidence type="ECO:0000313" key="2">
    <source>
        <dbReference type="EMBL" id="MBS3057836.1"/>
    </source>
</evidence>
<dbReference type="InterPro" id="IPR036388">
    <property type="entry name" value="WH-like_DNA-bd_sf"/>
</dbReference>
<reference evidence="2" key="1">
    <citation type="submission" date="2021-03" db="EMBL/GenBank/DDBJ databases">
        <authorList>
            <person name="Jaffe A."/>
        </authorList>
    </citation>
    <scope>NUCLEOTIDE SEQUENCE</scope>
    <source>
        <strain evidence="2">RIFCSPLOWO2_01_FULL_43_13</strain>
    </source>
</reference>
<protein>
    <recommendedName>
        <fullName evidence="1">Transcription regulator TrmB N-terminal domain-containing protein</fullName>
    </recommendedName>
</protein>
<comment type="caution">
    <text evidence="2">The sequence shown here is derived from an EMBL/GenBank/DDBJ whole genome shotgun (WGS) entry which is preliminary data.</text>
</comment>
<dbReference type="SUPFAM" id="SSF46785">
    <property type="entry name" value="Winged helix' DNA-binding domain"/>
    <property type="match status" value="1"/>
</dbReference>
<dbReference type="Pfam" id="PF01978">
    <property type="entry name" value="TrmB"/>
    <property type="match status" value="1"/>
</dbReference>
<evidence type="ECO:0000313" key="3">
    <source>
        <dbReference type="Proteomes" id="UP000680185"/>
    </source>
</evidence>
<dbReference type="EMBL" id="JAGVWB010000003">
    <property type="protein sequence ID" value="MBS3057836.1"/>
    <property type="molecule type" value="Genomic_DNA"/>
</dbReference>
<dbReference type="PANTHER" id="PTHR34293">
    <property type="entry name" value="HTH-TYPE TRANSCRIPTIONAL REGULATOR TRMBL2"/>
    <property type="match status" value="1"/>
</dbReference>
<dbReference type="InterPro" id="IPR051797">
    <property type="entry name" value="TrmB-like"/>
</dbReference>
<dbReference type="AlphaFoldDB" id="A0A8T4L487"/>